<feature type="region of interest" description="Disordered" evidence="1">
    <location>
        <begin position="110"/>
        <end position="146"/>
    </location>
</feature>
<feature type="compositionally biased region" description="Polar residues" evidence="1">
    <location>
        <begin position="127"/>
        <end position="137"/>
    </location>
</feature>
<gene>
    <name evidence="2" type="ORF">EJB05_25441</name>
</gene>
<protein>
    <submittedName>
        <fullName evidence="2">Uncharacterized protein</fullName>
    </submittedName>
</protein>
<feature type="region of interest" description="Disordered" evidence="1">
    <location>
        <begin position="167"/>
        <end position="203"/>
    </location>
</feature>
<feature type="compositionally biased region" description="Basic residues" evidence="1">
    <location>
        <begin position="178"/>
        <end position="191"/>
    </location>
</feature>
<dbReference type="EMBL" id="RWGY01000011">
    <property type="protein sequence ID" value="TVU33616.1"/>
    <property type="molecule type" value="Genomic_DNA"/>
</dbReference>
<dbReference type="AlphaFoldDB" id="A0A5J9VCB6"/>
<feature type="non-terminal residue" evidence="2">
    <location>
        <position position="1"/>
    </location>
</feature>
<proteinExistence type="predicted"/>
<dbReference type="Gramene" id="TVU33616">
    <property type="protein sequence ID" value="TVU33616"/>
    <property type="gene ID" value="EJB05_25441"/>
</dbReference>
<accession>A0A5J9VCB6</accession>
<sequence>MLFLGSSPLMAADEIKWARPKPAPMDMDNRKMDPRWTPFIDVTNLTNGKNHDGLRHEECTFQILDVSPRRSGIHKDPVSSPSAMSAQKVILIDLTASLNALDLGNRHDVDESQHGSLHSHCVVPSNERVTTNDSVTITPPDKKPRRRILSSKQIEAKHVRDRARYANMTPTQREDRRARQRVQKAQKHKTLREKQIEANREGA</sequence>
<evidence type="ECO:0000256" key="1">
    <source>
        <dbReference type="SAM" id="MobiDB-lite"/>
    </source>
</evidence>
<feature type="compositionally biased region" description="Basic and acidic residues" evidence="1">
    <location>
        <begin position="192"/>
        <end position="203"/>
    </location>
</feature>
<reference evidence="2 3" key="1">
    <citation type="journal article" date="2019" name="Sci. Rep.">
        <title>A high-quality genome of Eragrostis curvula grass provides insights into Poaceae evolution and supports new strategies to enhance forage quality.</title>
        <authorList>
            <person name="Carballo J."/>
            <person name="Santos B.A.C.M."/>
            <person name="Zappacosta D."/>
            <person name="Garbus I."/>
            <person name="Selva J.P."/>
            <person name="Gallo C.A."/>
            <person name="Diaz A."/>
            <person name="Albertini E."/>
            <person name="Caccamo M."/>
            <person name="Echenique V."/>
        </authorList>
    </citation>
    <scope>NUCLEOTIDE SEQUENCE [LARGE SCALE GENOMIC DNA]</scope>
    <source>
        <strain evidence="3">cv. Victoria</strain>
        <tissue evidence="2">Leaf</tissue>
    </source>
</reference>
<comment type="caution">
    <text evidence="2">The sequence shown here is derived from an EMBL/GenBank/DDBJ whole genome shotgun (WGS) entry which is preliminary data.</text>
</comment>
<organism evidence="2 3">
    <name type="scientific">Eragrostis curvula</name>
    <name type="common">weeping love grass</name>
    <dbReference type="NCBI Taxonomy" id="38414"/>
    <lineage>
        <taxon>Eukaryota</taxon>
        <taxon>Viridiplantae</taxon>
        <taxon>Streptophyta</taxon>
        <taxon>Embryophyta</taxon>
        <taxon>Tracheophyta</taxon>
        <taxon>Spermatophyta</taxon>
        <taxon>Magnoliopsida</taxon>
        <taxon>Liliopsida</taxon>
        <taxon>Poales</taxon>
        <taxon>Poaceae</taxon>
        <taxon>PACMAD clade</taxon>
        <taxon>Chloridoideae</taxon>
        <taxon>Eragrostideae</taxon>
        <taxon>Eragrostidinae</taxon>
        <taxon>Eragrostis</taxon>
    </lineage>
</organism>
<dbReference type="Proteomes" id="UP000324897">
    <property type="component" value="Chromosome 1"/>
</dbReference>
<keyword evidence="3" id="KW-1185">Reference proteome</keyword>
<evidence type="ECO:0000313" key="3">
    <source>
        <dbReference type="Proteomes" id="UP000324897"/>
    </source>
</evidence>
<name>A0A5J9VCB6_9POAL</name>
<evidence type="ECO:0000313" key="2">
    <source>
        <dbReference type="EMBL" id="TVU33616.1"/>
    </source>
</evidence>